<protein>
    <submittedName>
        <fullName evidence="4">S phase cyclin A-associated protein in the endoplasmic reticulum-like</fullName>
    </submittedName>
</protein>
<evidence type="ECO:0000259" key="2">
    <source>
        <dbReference type="Pfam" id="PF16501"/>
    </source>
</evidence>
<dbReference type="GeneID" id="109466975"/>
<dbReference type="KEGG" id="bbel:109466975"/>
<dbReference type="RefSeq" id="XP_019620420.1">
    <property type="nucleotide sequence ID" value="XM_019764861.1"/>
</dbReference>
<feature type="compositionally biased region" description="Polar residues" evidence="1">
    <location>
        <begin position="238"/>
        <end position="255"/>
    </location>
</feature>
<dbReference type="PANTHER" id="PTHR31434">
    <property type="entry name" value="S PHASE CYCLIN A-ASSOCIATED PROTEIN IN THE ENDOPLASMIC RETICULUM"/>
    <property type="match status" value="1"/>
</dbReference>
<feature type="region of interest" description="Disordered" evidence="1">
    <location>
        <begin position="303"/>
        <end position="456"/>
    </location>
</feature>
<feature type="compositionally biased region" description="Basic and acidic residues" evidence="1">
    <location>
        <begin position="592"/>
        <end position="604"/>
    </location>
</feature>
<feature type="compositionally biased region" description="Basic and acidic residues" evidence="1">
    <location>
        <begin position="1018"/>
        <end position="1038"/>
    </location>
</feature>
<feature type="region of interest" description="Disordered" evidence="1">
    <location>
        <begin position="468"/>
        <end position="621"/>
    </location>
</feature>
<evidence type="ECO:0000313" key="3">
    <source>
        <dbReference type="Proteomes" id="UP000515135"/>
    </source>
</evidence>
<feature type="region of interest" description="Disordered" evidence="1">
    <location>
        <begin position="653"/>
        <end position="727"/>
    </location>
</feature>
<feature type="compositionally biased region" description="Basic and acidic residues" evidence="1">
    <location>
        <begin position="397"/>
        <end position="411"/>
    </location>
</feature>
<proteinExistence type="predicted"/>
<feature type="region of interest" description="Disordered" evidence="1">
    <location>
        <begin position="1625"/>
        <end position="1664"/>
    </location>
</feature>
<dbReference type="SUPFAM" id="SSF57667">
    <property type="entry name" value="beta-beta-alpha zinc fingers"/>
    <property type="match status" value="1"/>
</dbReference>
<feature type="region of interest" description="Disordered" evidence="1">
    <location>
        <begin position="227"/>
        <end position="288"/>
    </location>
</feature>
<dbReference type="InterPro" id="IPR032446">
    <property type="entry name" value="SCAPER_N"/>
</dbReference>
<feature type="domain" description="S phase cyclin A-associated protein in the endoplasmic reticulum N-terminal" evidence="2">
    <location>
        <begin position="144"/>
        <end position="227"/>
    </location>
</feature>
<feature type="region of interest" description="Disordered" evidence="1">
    <location>
        <begin position="1018"/>
        <end position="1040"/>
    </location>
</feature>
<feature type="compositionally biased region" description="Polar residues" evidence="1">
    <location>
        <begin position="468"/>
        <end position="481"/>
    </location>
</feature>
<dbReference type="Proteomes" id="UP000515135">
    <property type="component" value="Unplaced"/>
</dbReference>
<feature type="region of interest" description="Disordered" evidence="1">
    <location>
        <begin position="1"/>
        <end position="148"/>
    </location>
</feature>
<feature type="region of interest" description="Disordered" evidence="1">
    <location>
        <begin position="736"/>
        <end position="755"/>
    </location>
</feature>
<evidence type="ECO:0000313" key="4">
    <source>
        <dbReference type="RefSeq" id="XP_019620420.1"/>
    </source>
</evidence>
<feature type="compositionally biased region" description="Basic and acidic residues" evidence="1">
    <location>
        <begin position="57"/>
        <end position="68"/>
    </location>
</feature>
<feature type="compositionally biased region" description="Polar residues" evidence="1">
    <location>
        <begin position="384"/>
        <end position="396"/>
    </location>
</feature>
<keyword evidence="3" id="KW-1185">Reference proteome</keyword>
<reference evidence="4" key="1">
    <citation type="submission" date="2025-08" db="UniProtKB">
        <authorList>
            <consortium name="RefSeq"/>
        </authorList>
    </citation>
    <scope>IDENTIFICATION</scope>
    <source>
        <tissue evidence="4">Gonad</tissue>
    </source>
</reference>
<dbReference type="Pfam" id="PF16501">
    <property type="entry name" value="SCAPER_N"/>
    <property type="match status" value="1"/>
</dbReference>
<feature type="compositionally biased region" description="Polar residues" evidence="1">
    <location>
        <begin position="38"/>
        <end position="55"/>
    </location>
</feature>
<evidence type="ECO:0000256" key="1">
    <source>
        <dbReference type="SAM" id="MobiDB-lite"/>
    </source>
</evidence>
<feature type="compositionally biased region" description="Basic and acidic residues" evidence="1">
    <location>
        <begin position="566"/>
        <end position="583"/>
    </location>
</feature>
<feature type="compositionally biased region" description="Polar residues" evidence="1">
    <location>
        <begin position="421"/>
        <end position="432"/>
    </location>
</feature>
<feature type="compositionally biased region" description="Polar residues" evidence="1">
    <location>
        <begin position="126"/>
        <end position="135"/>
    </location>
</feature>
<feature type="compositionally biased region" description="Basic and acidic residues" evidence="1">
    <location>
        <begin position="433"/>
        <end position="446"/>
    </location>
</feature>
<feature type="compositionally biased region" description="Polar residues" evidence="1">
    <location>
        <begin position="312"/>
        <end position="329"/>
    </location>
</feature>
<feature type="region of interest" description="Disordered" evidence="1">
    <location>
        <begin position="1147"/>
        <end position="1168"/>
    </location>
</feature>
<gene>
    <name evidence="4" type="primary">LOC109466975</name>
</gene>
<dbReference type="InterPro" id="IPR036236">
    <property type="entry name" value="Znf_C2H2_sf"/>
</dbReference>
<sequence>MSDNWRKKMSNSNAKPKNNGGQRSGGGGGNSNRRPNSAKGNGKQTQSPLQRSTSYEGVRKIVAREGRSARNLVAWRVPMDTSVSAGKGKMSNKKAKAEKMEGKAAAMGSHAAESLRSKSAQRDSSSEGSKGTQTSPRKKSPGQTKGKKADVRARYWAFLFDNLRRAVDEIYQTCEADESVVECKEMLLMLDNYSREFKALIEYIEMQKQLEKSDNWPSSLAWEVRKSPGRPLGPSPTPSERVTPSPVSRSLNFSGHSLPRGISPTPKQPAGTAAKDADEIAPAKDPQVAAPVVSTVAGATGTWADKVKGSPSAPSVAQPISSPDTSKQGSPKAVQEEAVHNTCDTDADTEDSGGWETVQRGRRRDPDSRQQRPSRQTAPKSARHQNSAKNSPNADQKLNRERADSQKENRPSHRVMPPGNPSQNCRKPTQNTKKLDPQKANTDVKPKVINGQPDGKTEVYNAWTQVKNKPSSNVATCSTEMLKTEDKVKNLGRTETGSSCEKASDKSQTDNSPTDNQAEAADTPPSPTKDVVDDLLKKLILIDSGEQSNGITEPEADVNKNNGAQEKLDKSPQEEAMESEKTVGENGLPLDSDIKITEDFTHHEEEEDDDDDDILDSALDDTVAAIEKQEEELASKLQAYQDEAIAWAMEEERSLSKQIEEEEKAPILVDTDRDGESDLGNAKSSRCSNKDDHSSSTIEAESSYEPKPEPPLVESADTQDSAGLPCRADGRIAQSEAEGRSLPHPPSASLDSTGQPLDWTEIMAEYEAGAQYRESTSWGEMVEDFESRPPGRALHMHEKLSSPSRKKPLAESWKKHKEKQAKAAALRERLKTEQQCKLQQLEERIKEVREWKEQLLDEKRLAMDEKLERAERKRLLQLQAVVRKAQEEEAKANEIAFINTLEAQNKRHDIMTRYQLVESRLQELLDMRQKKQEEKAAKEEAVQERRKALEAERQARVQELINKREEQEARIEQQKLEKDKAREKATRERAREREQRMIALNAAQQANLEELQKKIQMKHDESSRRHLEQLEQRREKAADMSTLKHLTGGGEDDTPQSVPYEQKKVCSLCTVVIASEVHLWSHLKGKKHQEAMSEQMEGKMLSEEEMQTLSLKYIKDALEGGHDTSAEQEKERQKMLKKRAKKLRSRMAARGREYESVHGGKLPNPDSTHRAKIQKVVKDLNKQLQNQGTGPWQQNRVQALDRTLGEASRVMEKGIASDKQVFRSCGGMTSLSRLLFLTETNGDGKPPVIPNKSLNLVASVYGLACAGLEENCVYVLLSNKIASVVDALSHQLMTLLPEVSSPLTGSGGARVQLPSDPVAMSLMQTLSTILDCLASHYTSRQANRTATTGTDLDTLIGRGYDLVSYVVSVGIVDKLSQYFKSVRGPIDQDLKAAEFLGSGMGLLASMNKFVSSLGKSNSEKGPKKDDTTQLIHTYKVTELVGIVSLLYGMLLHSGAPERGPSPPPEAFPPHTLHVATMGIRMLNNMAGLDLNMLQTALGEEGISLEFRHIASYLLWYCTHWTNQDLLHEVILIVGYFTALNGDNQRAVVVRTVGTMMVNRTGDEGNSPRAQHKASSLFVQTLSIPLMNLPGKGEGILGMCSPTPVFIVYGCVAPVLLLETLQSMSGEGCPPHKGRGSAPPDLPVLGGLGPVAATSPQRGEVVGRD</sequence>
<dbReference type="Gene3D" id="3.30.160.60">
    <property type="entry name" value="Classic Zinc Finger"/>
    <property type="match status" value="1"/>
</dbReference>
<accession>A0A6P4XUW7</accession>
<name>A0A6P4XUW7_BRABE</name>
<dbReference type="OrthoDB" id="71500at2759"/>
<organism evidence="3 4">
    <name type="scientific">Branchiostoma belcheri</name>
    <name type="common">Amphioxus</name>
    <dbReference type="NCBI Taxonomy" id="7741"/>
    <lineage>
        <taxon>Eukaryota</taxon>
        <taxon>Metazoa</taxon>
        <taxon>Chordata</taxon>
        <taxon>Cephalochordata</taxon>
        <taxon>Leptocardii</taxon>
        <taxon>Amphioxiformes</taxon>
        <taxon>Branchiostomatidae</taxon>
        <taxon>Branchiostoma</taxon>
    </lineage>
</organism>
<feature type="compositionally biased region" description="Basic and acidic residues" evidence="1">
    <location>
        <begin position="113"/>
        <end position="125"/>
    </location>
</feature>
<dbReference type="PANTHER" id="PTHR31434:SF2">
    <property type="entry name" value="S PHASE CYCLIN A-ASSOCIATED PROTEIN IN THE ENDOPLASMIC RETICULUM"/>
    <property type="match status" value="1"/>
</dbReference>
<feature type="compositionally biased region" description="Acidic residues" evidence="1">
    <location>
        <begin position="605"/>
        <end position="619"/>
    </location>
</feature>